<feature type="domain" description="Peptidase M3A/M3B catalytic" evidence="9">
    <location>
        <begin position="253"/>
        <end position="700"/>
    </location>
</feature>
<dbReference type="PANTHER" id="PTHR43660">
    <property type="entry name" value="DIPEPTIDYL CARBOXYPEPTIDASE"/>
    <property type="match status" value="1"/>
</dbReference>
<dbReference type="InterPro" id="IPR034005">
    <property type="entry name" value="M3A_DCP"/>
</dbReference>
<dbReference type="GO" id="GO:0046872">
    <property type="term" value="F:metal ion binding"/>
    <property type="evidence" value="ECO:0007669"/>
    <property type="project" value="UniProtKB-UniRule"/>
</dbReference>
<dbReference type="eggNOG" id="COG0339">
    <property type="taxonomic scope" value="Bacteria"/>
</dbReference>
<dbReference type="HOGENOM" id="CLU_001805_4_0_10"/>
<dbReference type="AlphaFoldDB" id="H1DEW4"/>
<feature type="chain" id="PRO_5003550033" description="Peptidase M3A/M3B catalytic domain-containing protein" evidence="8">
    <location>
        <begin position="21"/>
        <end position="702"/>
    </location>
</feature>
<dbReference type="CDD" id="cd06456">
    <property type="entry name" value="M3A_DCP"/>
    <property type="match status" value="1"/>
</dbReference>
<dbReference type="PATRIC" id="fig|742817.3.peg.853"/>
<keyword evidence="4 7" id="KW-0378">Hydrolase</keyword>
<evidence type="ECO:0000256" key="1">
    <source>
        <dbReference type="ARBA" id="ARBA00006040"/>
    </source>
</evidence>
<dbReference type="Gene3D" id="1.10.1370.40">
    <property type="match status" value="1"/>
</dbReference>
<reference evidence="10 11" key="1">
    <citation type="submission" date="2012-01" db="EMBL/GenBank/DDBJ databases">
        <title>The Genome Sequence of Odoribacter laneus YIT 12061.</title>
        <authorList>
            <consortium name="The Broad Institute Genome Sequencing Platform"/>
            <person name="Earl A."/>
            <person name="Ward D."/>
            <person name="Feldgarden M."/>
            <person name="Gevers D."/>
            <person name="Morotomi M."/>
            <person name="Young S.K."/>
            <person name="Zeng Q."/>
            <person name="Gargeya S."/>
            <person name="Fitzgerald M."/>
            <person name="Haas B."/>
            <person name="Abouelleil A."/>
            <person name="Alvarado L."/>
            <person name="Arachchi H.M."/>
            <person name="Berlin A."/>
            <person name="Chapman S.B."/>
            <person name="Gearin G."/>
            <person name="Goldberg J."/>
            <person name="Griggs A."/>
            <person name="Gujja S."/>
            <person name="Hansen M."/>
            <person name="Heiman D."/>
            <person name="Howarth C."/>
            <person name="Larimer J."/>
            <person name="Lui A."/>
            <person name="MacDonald P.J.P."/>
            <person name="McCowen C."/>
            <person name="Montmayeur A."/>
            <person name="Murphy C."/>
            <person name="Neiman D."/>
            <person name="Pearson M."/>
            <person name="Priest M."/>
            <person name="Roberts A."/>
            <person name="Saif S."/>
            <person name="Shea T."/>
            <person name="Sisk P."/>
            <person name="Stolte C."/>
            <person name="Sykes S."/>
            <person name="Wortman J."/>
            <person name="Nusbaum C."/>
            <person name="Birren B."/>
        </authorList>
    </citation>
    <scope>NUCLEOTIDE SEQUENCE [LARGE SCALE GENOMIC DNA]</scope>
    <source>
        <strain evidence="10 11">YIT 12061</strain>
    </source>
</reference>
<dbReference type="PANTHER" id="PTHR43660:SF1">
    <property type="entry name" value="DIPEPTIDYL CARBOXYPEPTIDASE"/>
    <property type="match status" value="1"/>
</dbReference>
<keyword evidence="2 7" id="KW-0645">Protease</keyword>
<evidence type="ECO:0000313" key="11">
    <source>
        <dbReference type="Proteomes" id="UP000004892"/>
    </source>
</evidence>
<dbReference type="Gene3D" id="3.40.390.10">
    <property type="entry name" value="Collagenase (Catalytic Domain)"/>
    <property type="match status" value="1"/>
</dbReference>
<keyword evidence="11" id="KW-1185">Reference proteome</keyword>
<evidence type="ECO:0000256" key="8">
    <source>
        <dbReference type="SAM" id="SignalP"/>
    </source>
</evidence>
<organism evidence="10 11">
    <name type="scientific">Odoribacter laneus YIT 12061</name>
    <dbReference type="NCBI Taxonomy" id="742817"/>
    <lineage>
        <taxon>Bacteria</taxon>
        <taxon>Pseudomonadati</taxon>
        <taxon>Bacteroidota</taxon>
        <taxon>Bacteroidia</taxon>
        <taxon>Bacteroidales</taxon>
        <taxon>Odoribacteraceae</taxon>
        <taxon>Odoribacter</taxon>
    </lineage>
</organism>
<dbReference type="GO" id="GO:0004222">
    <property type="term" value="F:metalloendopeptidase activity"/>
    <property type="evidence" value="ECO:0007669"/>
    <property type="project" value="InterPro"/>
</dbReference>
<dbReference type="Proteomes" id="UP000004892">
    <property type="component" value="Unassembled WGS sequence"/>
</dbReference>
<accession>H1DEW4</accession>
<name>H1DEW4_9BACT</name>
<keyword evidence="6 7" id="KW-0482">Metalloprotease</keyword>
<comment type="caution">
    <text evidence="10">The sequence shown here is derived from an EMBL/GenBank/DDBJ whole genome shotgun (WGS) entry which is preliminary data.</text>
</comment>
<evidence type="ECO:0000313" key="10">
    <source>
        <dbReference type="EMBL" id="EHP49282.1"/>
    </source>
</evidence>
<dbReference type="GO" id="GO:0006508">
    <property type="term" value="P:proteolysis"/>
    <property type="evidence" value="ECO:0007669"/>
    <property type="project" value="UniProtKB-KW"/>
</dbReference>
<keyword evidence="5 7" id="KW-0862">Zinc</keyword>
<dbReference type="FunFam" id="3.40.390.10:FF:000009">
    <property type="entry name" value="Oligopeptidase A"/>
    <property type="match status" value="1"/>
</dbReference>
<dbReference type="EMBL" id="ADMC01000014">
    <property type="protein sequence ID" value="EHP49282.1"/>
    <property type="molecule type" value="Genomic_DNA"/>
</dbReference>
<keyword evidence="8" id="KW-0732">Signal</keyword>
<feature type="signal peptide" evidence="8">
    <location>
        <begin position="1"/>
        <end position="20"/>
    </location>
</feature>
<dbReference type="GO" id="GO:0004180">
    <property type="term" value="F:carboxypeptidase activity"/>
    <property type="evidence" value="ECO:0007669"/>
    <property type="project" value="TreeGrafter"/>
</dbReference>
<comment type="similarity">
    <text evidence="1 7">Belongs to the peptidase M3 family.</text>
</comment>
<evidence type="ECO:0000256" key="5">
    <source>
        <dbReference type="ARBA" id="ARBA00022833"/>
    </source>
</evidence>
<evidence type="ECO:0000256" key="3">
    <source>
        <dbReference type="ARBA" id="ARBA00022723"/>
    </source>
</evidence>
<evidence type="ECO:0000256" key="2">
    <source>
        <dbReference type="ARBA" id="ARBA00022670"/>
    </source>
</evidence>
<proteinExistence type="inferred from homology"/>
<evidence type="ECO:0000256" key="4">
    <source>
        <dbReference type="ARBA" id="ARBA00022801"/>
    </source>
</evidence>
<evidence type="ECO:0000256" key="6">
    <source>
        <dbReference type="ARBA" id="ARBA00023049"/>
    </source>
</evidence>
<dbReference type="InterPro" id="IPR024077">
    <property type="entry name" value="Neurolysin/TOP_dom2"/>
</dbReference>
<gene>
    <name evidence="10" type="ORF">HMPREF9449_00800</name>
</gene>
<evidence type="ECO:0000256" key="7">
    <source>
        <dbReference type="RuleBase" id="RU003435"/>
    </source>
</evidence>
<dbReference type="PROSITE" id="PS51257">
    <property type="entry name" value="PROKAR_LIPOPROTEIN"/>
    <property type="match status" value="1"/>
</dbReference>
<comment type="cofactor">
    <cofactor evidence="7">
        <name>Zn(2+)</name>
        <dbReference type="ChEBI" id="CHEBI:29105"/>
    </cofactor>
    <text evidence="7">Binds 1 zinc ion.</text>
</comment>
<dbReference type="Gene3D" id="1.10.1370.10">
    <property type="entry name" value="Neurolysin, domain 3"/>
    <property type="match status" value="1"/>
</dbReference>
<dbReference type="InterPro" id="IPR024079">
    <property type="entry name" value="MetalloPept_cat_dom_sf"/>
</dbReference>
<dbReference type="Pfam" id="PF01432">
    <property type="entry name" value="Peptidase_M3"/>
    <property type="match status" value="1"/>
</dbReference>
<dbReference type="InterPro" id="IPR045090">
    <property type="entry name" value="Pept_M3A_M3B"/>
</dbReference>
<keyword evidence="3 7" id="KW-0479">Metal-binding</keyword>
<dbReference type="InterPro" id="IPR001567">
    <property type="entry name" value="Pept_M3A_M3B_dom"/>
</dbReference>
<sequence length="702" mass="80050">MYKMKKLTYLICFAGLMVQACNSEVKQENPFLKDFDTPHGVPPFQLIHNSHYLPAFQEGVKQQETEIEAIVNNPDAPTFENTIVAMEKSGQLLQKVQAVFINLREANTNDSMQRIAEQVAPLLSAHEDGINLNEKLFQRIKTVYDNKEKENLNTEQRKVLNKYYKDFVRGGANLSAEDKEKLKKINNELSLLAIKFGNNLLKETNNYRLVIDNEKDLSGLPAGVVAAAAETAKEAGLEGKWVFTLHNPSVMPFLQYADNRNLREQIYRAYTNRGNNNNEYDNKEVISKLIALKTEKANLLGFPDYASYVLDENMAKNPENVYSLCNQIWEAALKVAKKEAATLQKMINKTDGSFQLQPWDWRYYAEKVKQAQYGLDENELRQYFPLEQVREGAFYTAHKLYGITFEPRTDLPLPHPEAKAFELKDADGSFIGIYYADYFPRPSKSQGAWMDAFRSQSFLLESTPVITNVCNFTKPTGETPALLTFDEVQTLFHEFGHALHGLLSKCTYPSVAGTNVVHDFVELPSQIMENWAGDPEVLKVYARHYKTGEPIPQELIDKLQKSSHFNQGFATTEFMAAALLDMAYHTVKTTEPIHVEKFEKETLDKLGLIPEITVRYRSTYFSHIFDSGYSAGYYAYTWAEVLDADAFQAFKETGDIFNPEKALAFRQYVLAKGGSDDAMKLYREFRGKDPSIEPLLKRRGLN</sequence>
<protein>
    <recommendedName>
        <fullName evidence="9">Peptidase M3A/M3B catalytic domain-containing protein</fullName>
    </recommendedName>
</protein>
<dbReference type="GO" id="GO:0005829">
    <property type="term" value="C:cytosol"/>
    <property type="evidence" value="ECO:0007669"/>
    <property type="project" value="TreeGrafter"/>
</dbReference>
<dbReference type="STRING" id="742817.HMPREF9449_00800"/>
<evidence type="ECO:0000259" key="9">
    <source>
        <dbReference type="Pfam" id="PF01432"/>
    </source>
</evidence>
<dbReference type="SUPFAM" id="SSF55486">
    <property type="entry name" value="Metalloproteases ('zincins'), catalytic domain"/>
    <property type="match status" value="1"/>
</dbReference>